<dbReference type="EMBL" id="FTPU01000013">
    <property type="protein sequence ID" value="SIT96819.1"/>
    <property type="molecule type" value="Genomic_DNA"/>
</dbReference>
<dbReference type="AlphaFoldDB" id="A0A1U7PVA6"/>
<accession>A0A1U7PVA6</accession>
<name>A0A1U7PVA6_9FLAO</name>
<dbReference type="OrthoDB" id="9787787at2"/>
<proteinExistence type="predicted"/>
<keyword evidence="2" id="KW-1185">Reference proteome</keyword>
<evidence type="ECO:0000313" key="2">
    <source>
        <dbReference type="Proteomes" id="UP000187261"/>
    </source>
</evidence>
<dbReference type="Proteomes" id="UP000187261">
    <property type="component" value="Unassembled WGS sequence"/>
</dbReference>
<reference evidence="2" key="1">
    <citation type="submission" date="2016-10" db="EMBL/GenBank/DDBJ databases">
        <authorList>
            <person name="Varghese N."/>
            <person name="Submissions S."/>
        </authorList>
    </citation>
    <scope>NUCLEOTIDE SEQUENCE [LARGE SCALE GENOMIC DNA]</scope>
    <source>
        <strain evidence="2">DSM 19482</strain>
    </source>
</reference>
<dbReference type="STRING" id="1121284.SAMN05660493_01514"/>
<protein>
    <submittedName>
        <fullName evidence="1">Uncharacterized protein</fullName>
    </submittedName>
</protein>
<dbReference type="RefSeq" id="WP_159435850.1">
    <property type="nucleotide sequence ID" value="NZ_FTPU01000013.1"/>
</dbReference>
<sequence length="58" mass="6485">MKSNLKIFKIDYSTDIISFPILTTKVKAGGYGSFESAALDFPEDTTDLNQIIKVKAWI</sequence>
<gene>
    <name evidence="1" type="ORF">SAMN05660493_01514</name>
</gene>
<evidence type="ECO:0000313" key="1">
    <source>
        <dbReference type="EMBL" id="SIT96819.1"/>
    </source>
</evidence>
<organism evidence="1 2">
    <name type="scientific">Epilithonimonas bovis DSM 19482</name>
    <dbReference type="NCBI Taxonomy" id="1121284"/>
    <lineage>
        <taxon>Bacteria</taxon>
        <taxon>Pseudomonadati</taxon>
        <taxon>Bacteroidota</taxon>
        <taxon>Flavobacteriia</taxon>
        <taxon>Flavobacteriales</taxon>
        <taxon>Weeksellaceae</taxon>
        <taxon>Chryseobacterium group</taxon>
        <taxon>Epilithonimonas</taxon>
    </lineage>
</organism>